<dbReference type="InterPro" id="IPR057825">
    <property type="entry name" value="WWE_SEC23-DDH2"/>
</dbReference>
<dbReference type="InterPro" id="IPR058055">
    <property type="entry name" value="PA-PLA1"/>
</dbReference>
<feature type="domain" description="DDHD" evidence="4">
    <location>
        <begin position="2463"/>
        <end position="2665"/>
    </location>
</feature>
<evidence type="ECO:0000256" key="1">
    <source>
        <dbReference type="ARBA" id="ARBA00038464"/>
    </source>
</evidence>
<dbReference type="Proteomes" id="UP000299102">
    <property type="component" value="Unassembled WGS sequence"/>
</dbReference>
<feature type="region of interest" description="Disordered" evidence="2">
    <location>
        <begin position="771"/>
        <end position="806"/>
    </location>
</feature>
<name>A0A4C1VTP5_EUMVA</name>
<evidence type="ECO:0000259" key="4">
    <source>
        <dbReference type="PROSITE" id="PS51043"/>
    </source>
</evidence>
<comment type="similarity">
    <text evidence="1">Belongs to the PA-PLA1 family.</text>
</comment>
<organism evidence="5 6">
    <name type="scientific">Eumeta variegata</name>
    <name type="common">Bagworm moth</name>
    <name type="synonym">Eumeta japonica</name>
    <dbReference type="NCBI Taxonomy" id="151549"/>
    <lineage>
        <taxon>Eukaryota</taxon>
        <taxon>Metazoa</taxon>
        <taxon>Ecdysozoa</taxon>
        <taxon>Arthropoda</taxon>
        <taxon>Hexapoda</taxon>
        <taxon>Insecta</taxon>
        <taxon>Pterygota</taxon>
        <taxon>Neoptera</taxon>
        <taxon>Endopterygota</taxon>
        <taxon>Lepidoptera</taxon>
        <taxon>Glossata</taxon>
        <taxon>Ditrysia</taxon>
        <taxon>Tineoidea</taxon>
        <taxon>Psychidae</taxon>
        <taxon>Oiketicinae</taxon>
        <taxon>Eumeta</taxon>
    </lineage>
</organism>
<sequence>MIPPSHNRFIADLDDSIHIPVGSEVASVRCIANAGTTSWTDRTDYPWCGYSRRVRLKLKTYRITTKRKAYAQIPGLSSGHKFVGENTQHPIQPSSQIYTPQCFLPTDTQKISSQPPTIAPDTSKSNIDNSQEFGAMVTNSTDVELNRREPKLETPYSKSNNTSNVNAQSLSLNNTQEHSVPLQYSSTFDNKISIVEVDAFQPRTDIVNQSNIPIFDNSTYQITNIPQYPTYNVEQPTVPPPPKFSVPSLRGNSQTLGVNKAILPPSVARRIGSTQPVLKSTNVVPMMDANIFIPKPLLDANPEQTETVENVQKAFQEDIPTNFGISSQKIAESIPTVFDTTALVSQENISIHDNVPAYTPQSTVIINPNQSISIFEPSKSLNSEILQTKRKSSEMQNVPTTMNINTTNTEISTAPTFFDPTVLSHQENTFQQRNLPNTLNTSQSNLNAFSIITQTLEEKPPTTPSEPPKLPTGIQNFRMTKKRPQYYSGPIENTASVANKIAPILSIPQTTFQGTVFTPETKPHSEEISNLQQTQNFEPFNLESPVMPTDLINSSADCYELKETPLNITKLQESTPYQTEPKFDYSTTFDLSRPTTESFEPPKQESKGFGIIGSLKSKLSAIDINKIQDSVTTFFDPKYNDNRKESSNTYDTPRVYSHQKSTYDQNFDIFVPNDDQKQVQFQQETYQNFPNVNNAHNQEDLYGSFYAQNYSMTNPNFVAQESLHDSQHQQGWNQLSSQHNVRTSGNYYHKPYGIPPPISLHSNNLLATQSKQAPEISKPTERTTEITESCTEGVKPKNDTNASKTESQTYPISQCYTYDQMRQNWSNPLHPTNIEKPYQEKTNMSFFSYDQNQSNIESHTKSGTNNAFTDRFKSEQKNVERKSSIEEQKRIGLFQDFPSVLFPENSHDAANESLSVNISTNSTIFTGDKGDQNVNSFYNTRIESSIPTTDIAAHVFDSRTFTAANAANALLNTISGVDSKNMQKSSKETVEDQYITDNTEHCHSALDIIHSAISTPNKEKNISRKASVSDLNICETCREVNLQPEEKEAEDLTTQLIENITAPIQLLNPVEVPLTETASFTDRGFFDDDQCAEISHITEETIETLQVQSATEFFDKEDIENFETISDVSHQATEGSFHNYGWRSDFDEPDNQNSTLVKENYIFGMEPNTDNLYGGNALFFDNVSTFTNASDEIKAVLINAQEEDGSIFLSRQMSVPTAPPAEDLEDSKSDVAGGIDVHSIEQDASKDFPDFGPFVGEPSGTDDDKIECREREKPTDNLPHVDSFTDRVEKYKQFEENTDLHPEAVVNIHMIENVSSVSNVAVTMASYFDTGNYAADTHYKNSVISSPSSSTVSATTIPVSSVSGTHAFRIIDTDEFKASNNQTQRVTCAQNTPESMSANKPFGMESVEKQIQEISAELSEITKFPQMEIPKTIHNLNLNVYPESTLTGSFSMPINVEVEFRDSFSNKNTEKRKEPILKASQTKSQTHDKESATSLKSTETIEPTPSFNLFTPVLTSAAEIEFSFDGNSSNLMSDPKVNTQTMKKEELSSSADFPLYSEGLSTYSKFRTFTPESVSEDSLHTEKPLVIINSSLEKETDIHSQSTSPTAGVTLTSESSAHDLFSSPMLKTEEDESSESEKYTNSTNDALVTRTNVVTPSATESREKYVASPSTVKETVIKWENRQFDVPESTASHIGTSSEFSNPFMASVEMKSPVSGNEVKNTVGHLPFGAVGSALSGTGSVVNAVLPDPLTFFDAGTSEKREASMNQEDSASRLASYFPSPPKTEQSKSFFELSQGQNHFRQTAKVNRNTPRNETSGATQNLDSARSFFELSQSQNHYMDRGMAQDRYLANIELMKDLTSCDNLDRNLNNDSVMRTLNYFTVHYDNVLLNDLNTLSGVKINKGVKNSKSNQKCKPTVENVNITDFTHSPSKTEIDVTGSIKNLNNVDINSESNFIENCSDCGVFYEYCNTSNKNEQIYNVENNENDIALNNNDNKNHESDMIFSMISDCVHCYSETLNFKNLRIDKTGIIDDSDYSARETMNSYSKKSNMKDVENQLGPKENNTKKHTNVSFGGAYTDKDNEAVSLANDNRSNNEYSPLIHHWYYRIDVEGKSIWKSFSTLDSAALEQAFNSPDLDENTLVPTDGGRFDVNVMGRTRQAVYWDETPNNVRRCSWFYKGTTDAKYVPYTEAIAEKLEMEYRHGVTTGEWHRRMSLPDNEAVVMHGPAVIVHFLQSSTGDAWGATAPATVRPRVVRRGHSKSEVEAGEPAQIDHLILMCHGVGSTCDIRFRPIVEVVDDFRSTSLQLIQSHYKNSYETGVVGRVEVLPISWHNTLHSGEAGVDRRLAEITLESIPRLRSFTNDTVLDVLFYTSPVYSQIIIDTVCSELNRIYALFKQRNPNFKGTVSLSGHSLGSVILYDLLCHQDPDSDEGVLNREANRPPAVAMKRYLGFAGAGQSTLKYPKLNFRSDALYALGSPIAIFECIRGVEALGEEFHLPTCEKFFNIFHPYDPIAYRIEPLINPRYKHVPPCLIPHHKGRKRMHLELKETMARVGADLRQKVVDSLRTTWTQLWKPHQPERELEKVVDEEMEKEGLTSAKDAHHTTVNLDPAPSTEPVGRLNGGRRVDRVLQEAPLEMINEYLFAMGSHVGYWESEDTMLLILREVYDALGVGPDGRVPPPTLSVQRERHVSADDEIHYLSEDQRPSTSAGTS</sequence>
<dbReference type="InterPro" id="IPR004170">
    <property type="entry name" value="WWE_dom"/>
</dbReference>
<dbReference type="SMART" id="SM01127">
    <property type="entry name" value="DDHD"/>
    <property type="match status" value="1"/>
</dbReference>
<dbReference type="PANTHER" id="PTHR23509">
    <property type="entry name" value="PA-PL1 PHOSPHOLIPASE FAMILY"/>
    <property type="match status" value="1"/>
</dbReference>
<dbReference type="Pfam" id="PF02825">
    <property type="entry name" value="WWE"/>
    <property type="match status" value="1"/>
</dbReference>
<feature type="region of interest" description="Disordered" evidence="2">
    <location>
        <begin position="109"/>
        <end position="165"/>
    </location>
</feature>
<feature type="compositionally biased region" description="Polar residues" evidence="2">
    <location>
        <begin position="156"/>
        <end position="165"/>
    </location>
</feature>
<dbReference type="EMBL" id="BGZK01000407">
    <property type="protein sequence ID" value="GBP41870.1"/>
    <property type="molecule type" value="Genomic_DNA"/>
</dbReference>
<protein>
    <submittedName>
        <fullName evidence="5">SEC23-interacting protein</fullName>
    </submittedName>
</protein>
<feature type="compositionally biased region" description="Basic and acidic residues" evidence="2">
    <location>
        <begin position="1467"/>
        <end position="1476"/>
    </location>
</feature>
<evidence type="ECO:0000313" key="6">
    <source>
        <dbReference type="Proteomes" id="UP000299102"/>
    </source>
</evidence>
<feature type="domain" description="WWE" evidence="3">
    <location>
        <begin position="2089"/>
        <end position="2171"/>
    </location>
</feature>
<proteinExistence type="inferred from homology"/>
<dbReference type="STRING" id="151549.A0A4C1VTP5"/>
<feature type="region of interest" description="Disordered" evidence="2">
    <location>
        <begin position="1594"/>
        <end position="1642"/>
    </location>
</feature>
<comment type="caution">
    <text evidence="5">The sequence shown here is derived from an EMBL/GenBank/DDBJ whole genome shotgun (WGS) entry which is preliminary data.</text>
</comment>
<keyword evidence="6" id="KW-1185">Reference proteome</keyword>
<feature type="compositionally biased region" description="Polar residues" evidence="2">
    <location>
        <begin position="1599"/>
        <end position="1615"/>
    </location>
</feature>
<feature type="region of interest" description="Disordered" evidence="2">
    <location>
        <begin position="2055"/>
        <end position="2076"/>
    </location>
</feature>
<dbReference type="Pfam" id="PF23464">
    <property type="entry name" value="WWE_3"/>
    <property type="match status" value="1"/>
</dbReference>
<dbReference type="GO" id="GO:0030134">
    <property type="term" value="C:COPII-coated ER to Golgi transport vesicle"/>
    <property type="evidence" value="ECO:0007669"/>
    <property type="project" value="TreeGrafter"/>
</dbReference>
<evidence type="ECO:0000313" key="5">
    <source>
        <dbReference type="EMBL" id="GBP41870.1"/>
    </source>
</evidence>
<evidence type="ECO:0000259" key="3">
    <source>
        <dbReference type="PROSITE" id="PS50918"/>
    </source>
</evidence>
<feature type="region of interest" description="Disordered" evidence="2">
    <location>
        <begin position="1467"/>
        <end position="1499"/>
    </location>
</feature>
<dbReference type="GO" id="GO:0046872">
    <property type="term" value="F:metal ion binding"/>
    <property type="evidence" value="ECO:0007669"/>
    <property type="project" value="InterPro"/>
</dbReference>
<dbReference type="PROSITE" id="PS50918">
    <property type="entry name" value="WWE"/>
    <property type="match status" value="1"/>
</dbReference>
<dbReference type="InterPro" id="IPR004177">
    <property type="entry name" value="DDHD_dom"/>
</dbReference>
<dbReference type="GO" id="GO:0004620">
    <property type="term" value="F:phospholipase activity"/>
    <property type="evidence" value="ECO:0007669"/>
    <property type="project" value="TreeGrafter"/>
</dbReference>
<evidence type="ECO:0000256" key="2">
    <source>
        <dbReference type="SAM" id="MobiDB-lite"/>
    </source>
</evidence>
<dbReference type="PROSITE" id="PS51043">
    <property type="entry name" value="DDHD"/>
    <property type="match status" value="1"/>
</dbReference>
<gene>
    <name evidence="5" type="primary">Sec23ip</name>
    <name evidence="5" type="ORF">EVAR_86840_1</name>
</gene>
<dbReference type="PANTHER" id="PTHR23509:SF10">
    <property type="entry name" value="LD21067P"/>
    <property type="match status" value="1"/>
</dbReference>
<dbReference type="Pfam" id="PF02862">
    <property type="entry name" value="DDHD"/>
    <property type="match status" value="1"/>
</dbReference>
<accession>A0A4C1VTP5</accession>
<reference evidence="5 6" key="1">
    <citation type="journal article" date="2019" name="Commun. Biol.">
        <title>The bagworm genome reveals a unique fibroin gene that provides high tensile strength.</title>
        <authorList>
            <person name="Kono N."/>
            <person name="Nakamura H."/>
            <person name="Ohtoshi R."/>
            <person name="Tomita M."/>
            <person name="Numata K."/>
            <person name="Arakawa K."/>
        </authorList>
    </citation>
    <scope>NUCLEOTIDE SEQUENCE [LARGE SCALE GENOMIC DNA]</scope>
</reference>
<feature type="compositionally biased region" description="Polar residues" evidence="2">
    <location>
        <begin position="109"/>
        <end position="143"/>
    </location>
</feature>
<dbReference type="OrthoDB" id="69269at2759"/>